<dbReference type="EMBL" id="JQHM01000003">
    <property type="protein sequence ID" value="KFX05213.1"/>
    <property type="molecule type" value="Genomic_DNA"/>
</dbReference>
<accession>A0A093UAD0</accession>
<reference evidence="1 2" key="1">
    <citation type="submission" date="2014-08" db="EMBL/GenBank/DDBJ databases">
        <title>Genome sequences of NCPPB Pectobacterium isolates.</title>
        <authorList>
            <person name="Glover R.H."/>
            <person name="Sapp M."/>
            <person name="Elphinstone J."/>
        </authorList>
    </citation>
    <scope>NUCLEOTIDE SEQUENCE [LARGE SCALE GENOMIC DNA]</scope>
    <source>
        <strain evidence="1 2">NCPPB 2795</strain>
    </source>
</reference>
<dbReference type="STRING" id="55207.KP22_10920"/>
<comment type="caution">
    <text evidence="1">The sequence shown here is derived from an EMBL/GenBank/DDBJ whole genome shotgun (WGS) entry which is preliminary data.</text>
</comment>
<name>A0A093UAD0_9GAMM</name>
<dbReference type="Proteomes" id="UP000032874">
    <property type="component" value="Unassembled WGS sequence"/>
</dbReference>
<organism evidence="1 2">
    <name type="scientific">Pectobacterium betavasculorum</name>
    <dbReference type="NCBI Taxonomy" id="55207"/>
    <lineage>
        <taxon>Bacteria</taxon>
        <taxon>Pseudomonadati</taxon>
        <taxon>Pseudomonadota</taxon>
        <taxon>Gammaproteobacteria</taxon>
        <taxon>Enterobacterales</taxon>
        <taxon>Pectobacteriaceae</taxon>
        <taxon>Pectobacterium</taxon>
    </lineage>
</organism>
<dbReference type="AlphaFoldDB" id="A0A093UAD0"/>
<evidence type="ECO:0000313" key="1">
    <source>
        <dbReference type="EMBL" id="KFX05213.1"/>
    </source>
</evidence>
<gene>
    <name evidence="1" type="ORF">KP22_10920</name>
</gene>
<protein>
    <submittedName>
        <fullName evidence="1">Uncharacterized protein</fullName>
    </submittedName>
</protein>
<sequence length="62" mass="7517">MHYTMRFVFDIFCLFSNASRFFHRFQTRFCCLWRDSFADFLRLQTVFSNLVVNPLAIVRGAR</sequence>
<proteinExistence type="predicted"/>
<evidence type="ECO:0000313" key="2">
    <source>
        <dbReference type="Proteomes" id="UP000032874"/>
    </source>
</evidence>